<dbReference type="InterPro" id="IPR051354">
    <property type="entry name" value="Transposase_27_IS1"/>
</dbReference>
<dbReference type="Pfam" id="PF03400">
    <property type="entry name" value="DDE_Tnp_IS1"/>
    <property type="match status" value="1"/>
</dbReference>
<dbReference type="PANTHER" id="PTHR33293:SF1">
    <property type="entry name" value="INSERTION ELEMENT IS1 1 PROTEIN INSB-RELATED"/>
    <property type="match status" value="1"/>
</dbReference>
<evidence type="ECO:0000313" key="5">
    <source>
        <dbReference type="EMBL" id="AUD06894.1"/>
    </source>
</evidence>
<organism evidence="5 6">
    <name type="scientific">Spirosoma pollinicola</name>
    <dbReference type="NCBI Taxonomy" id="2057025"/>
    <lineage>
        <taxon>Bacteria</taxon>
        <taxon>Pseudomonadati</taxon>
        <taxon>Bacteroidota</taxon>
        <taxon>Cytophagia</taxon>
        <taxon>Cytophagales</taxon>
        <taxon>Cytophagaceae</taxon>
        <taxon>Spirosoma</taxon>
    </lineage>
</organism>
<dbReference type="GO" id="GO:0003677">
    <property type="term" value="F:DNA binding"/>
    <property type="evidence" value="ECO:0007669"/>
    <property type="project" value="InterPro"/>
</dbReference>
<dbReference type="PANTHER" id="PTHR33293">
    <property type="entry name" value="INSERTION ELEMENT IS1 1 PROTEIN INSB-RELATED"/>
    <property type="match status" value="1"/>
</dbReference>
<sequence length="67" mass="8234">MSLKVDEMWFYVGNKKRPRWLWWVEDAGTGEIIAFVFGRRTHQTFRYLLSLLERAKIEVIRWITDSW</sequence>
<evidence type="ECO:0000256" key="2">
    <source>
        <dbReference type="ARBA" id="ARBA00008841"/>
    </source>
</evidence>
<reference evidence="5 6" key="1">
    <citation type="submission" date="2017-11" db="EMBL/GenBank/DDBJ databases">
        <title>Taxonomic description and genome sequences of Spirosoma HA7 sp. nov., isolated from pollen microhabitat of Corylus avellana.</title>
        <authorList>
            <person name="Ambika Manirajan B."/>
            <person name="Suarez C."/>
            <person name="Ratering S."/>
            <person name="Geissler-Plaum R."/>
            <person name="Cardinale M."/>
            <person name="Sylvia S."/>
        </authorList>
    </citation>
    <scope>NUCLEOTIDE SEQUENCE [LARGE SCALE GENOMIC DNA]</scope>
    <source>
        <strain evidence="5 6">HA7</strain>
    </source>
</reference>
<evidence type="ECO:0000313" key="6">
    <source>
        <dbReference type="Proteomes" id="UP000232883"/>
    </source>
</evidence>
<protein>
    <recommendedName>
        <fullName evidence="7">IS1 family transposase</fullName>
    </recommendedName>
</protein>
<dbReference type="Proteomes" id="UP000232883">
    <property type="component" value="Chromosome"/>
</dbReference>
<dbReference type="GO" id="GO:0006313">
    <property type="term" value="P:DNA transposition"/>
    <property type="evidence" value="ECO:0007669"/>
    <property type="project" value="InterPro"/>
</dbReference>
<keyword evidence="4" id="KW-0233">DNA recombination</keyword>
<dbReference type="AlphaFoldDB" id="A0A2K8ZAM2"/>
<name>A0A2K8ZAM2_9BACT</name>
<evidence type="ECO:0000256" key="4">
    <source>
        <dbReference type="ARBA" id="ARBA00023172"/>
    </source>
</evidence>
<dbReference type="EMBL" id="CP025096">
    <property type="protein sequence ID" value="AUD06894.1"/>
    <property type="molecule type" value="Genomic_DNA"/>
</dbReference>
<keyword evidence="6" id="KW-1185">Reference proteome</keyword>
<proteinExistence type="inferred from homology"/>
<evidence type="ECO:0008006" key="7">
    <source>
        <dbReference type="Google" id="ProtNLM"/>
    </source>
</evidence>
<dbReference type="OrthoDB" id="965984at2"/>
<gene>
    <name evidence="5" type="ORF">CWM47_36665</name>
</gene>
<dbReference type="InterPro" id="IPR005063">
    <property type="entry name" value="Transposase_27"/>
</dbReference>
<evidence type="ECO:0000256" key="1">
    <source>
        <dbReference type="ARBA" id="ARBA00004091"/>
    </source>
</evidence>
<dbReference type="KEGG" id="spir:CWM47_36665"/>
<keyword evidence="3" id="KW-0815">Transposition</keyword>
<accession>A0A2K8ZAM2</accession>
<comment type="function">
    <text evidence="1">Absolutely required for transposition of IS1.</text>
</comment>
<dbReference type="GO" id="GO:0004803">
    <property type="term" value="F:transposase activity"/>
    <property type="evidence" value="ECO:0007669"/>
    <property type="project" value="InterPro"/>
</dbReference>
<comment type="similarity">
    <text evidence="2">Belongs to the transposase 27 family.</text>
</comment>
<evidence type="ECO:0000256" key="3">
    <source>
        <dbReference type="ARBA" id="ARBA00022578"/>
    </source>
</evidence>